<proteinExistence type="predicted"/>
<dbReference type="Proteomes" id="UP000005408">
    <property type="component" value="Unassembled WGS sequence"/>
</dbReference>
<protein>
    <recommendedName>
        <fullName evidence="4">Alpha-1,4-N-acetylglucosaminyltransferase</fullName>
    </recommendedName>
</protein>
<reference evidence="2" key="1">
    <citation type="submission" date="2022-08" db="UniProtKB">
        <authorList>
            <consortium name="EnsemblMetazoa"/>
        </authorList>
    </citation>
    <scope>IDENTIFICATION</scope>
    <source>
        <strain evidence="2">05x7-T-G4-1.051#20</strain>
    </source>
</reference>
<keyword evidence="1" id="KW-0472">Membrane</keyword>
<dbReference type="Pfam" id="PF04488">
    <property type="entry name" value="Gly_transf_sug"/>
    <property type="match status" value="1"/>
</dbReference>
<dbReference type="Gene3D" id="3.90.550.20">
    <property type="match status" value="1"/>
</dbReference>
<dbReference type="InterPro" id="IPR007577">
    <property type="entry name" value="GlycoTrfase_DXD_sugar-bd_CS"/>
</dbReference>
<dbReference type="AlphaFoldDB" id="A0A8W8M2E5"/>
<feature type="transmembrane region" description="Helical" evidence="1">
    <location>
        <begin position="30"/>
        <end position="51"/>
    </location>
</feature>
<sequence length="454" mass="52866">MLKNKYPTLIKSKEIYMYVMKSSWRMSSHLLVVFTSLFVIFVIIQFIHILVEMQSNPKYKAENKENKTCVTNESRELTKLKTRLSRMQSLLTLVHRITKGGKRQEESCHIETALLLLNQKEGTETIFKDPFEDFTPLGGTDWSFRTYIPCSNISSKFRKNGRRRQIIPSCHNDDVKLEMKDNFNQTFPLFGFPDNCLQKVIDQLCTTHFLVPNILHYIWLGKGSFDFMYFVSIYSGYKNQHPCLIFLYYDTLPSGEWWNVLLLSVPNIIPVKVNPPSKIGGKQIVFVQHKSDILRLQILTKYGGIYLDTDQLLLTSLDKFRNRECTMGMAADGYFGSAVIIAGKNSAFIKKWMDSYSAYKPNLWGENSVIMATKLAKQYPKLIHVEKHYCSFYPHQTYLSDHNYKWSHSYGIHIYKPGREKQLKQLNFSSIRKLNNTLGAAFRFVLFDNKELCS</sequence>
<evidence type="ECO:0008006" key="4">
    <source>
        <dbReference type="Google" id="ProtNLM"/>
    </source>
</evidence>
<dbReference type="PANTHER" id="PTHR46830">
    <property type="entry name" value="TRANSFERASE, PUTATIVE-RELATED"/>
    <property type="match status" value="1"/>
</dbReference>
<accession>A0A8W8M2E5</accession>
<evidence type="ECO:0000256" key="1">
    <source>
        <dbReference type="SAM" id="Phobius"/>
    </source>
</evidence>
<keyword evidence="3" id="KW-1185">Reference proteome</keyword>
<organism evidence="2 3">
    <name type="scientific">Magallana gigas</name>
    <name type="common">Pacific oyster</name>
    <name type="synonym">Crassostrea gigas</name>
    <dbReference type="NCBI Taxonomy" id="29159"/>
    <lineage>
        <taxon>Eukaryota</taxon>
        <taxon>Metazoa</taxon>
        <taxon>Spiralia</taxon>
        <taxon>Lophotrochozoa</taxon>
        <taxon>Mollusca</taxon>
        <taxon>Bivalvia</taxon>
        <taxon>Autobranchia</taxon>
        <taxon>Pteriomorphia</taxon>
        <taxon>Ostreida</taxon>
        <taxon>Ostreoidea</taxon>
        <taxon>Ostreidae</taxon>
        <taxon>Magallana</taxon>
    </lineage>
</organism>
<dbReference type="EnsemblMetazoa" id="G30664.3">
    <property type="protein sequence ID" value="G30664.3:cds"/>
    <property type="gene ID" value="G30664"/>
</dbReference>
<dbReference type="SUPFAM" id="SSF53448">
    <property type="entry name" value="Nucleotide-diphospho-sugar transferases"/>
    <property type="match status" value="1"/>
</dbReference>
<dbReference type="InterPro" id="IPR029044">
    <property type="entry name" value="Nucleotide-diphossugar_trans"/>
</dbReference>
<evidence type="ECO:0000313" key="3">
    <source>
        <dbReference type="Proteomes" id="UP000005408"/>
    </source>
</evidence>
<evidence type="ECO:0000313" key="2">
    <source>
        <dbReference type="EnsemblMetazoa" id="G30664.3:cds"/>
    </source>
</evidence>
<keyword evidence="1" id="KW-0812">Transmembrane</keyword>
<name>A0A8W8M2E5_MAGGI</name>
<dbReference type="PANTHER" id="PTHR46830:SF1">
    <property type="entry name" value="ALPHA-1,4-N-ACETYLGLUCOSAMINYLTRANSFERASE"/>
    <property type="match status" value="1"/>
</dbReference>
<keyword evidence="1" id="KW-1133">Transmembrane helix</keyword>